<feature type="non-terminal residue" evidence="3">
    <location>
        <position position="65"/>
    </location>
</feature>
<comment type="caution">
    <text evidence="3">The sequence shown here is derived from an EMBL/GenBank/DDBJ whole genome shotgun (WGS) entry which is preliminary data.</text>
</comment>
<evidence type="ECO:0000313" key="3">
    <source>
        <dbReference type="EMBL" id="KAL0163137.1"/>
    </source>
</evidence>
<gene>
    <name evidence="3" type="ORF">M9458_042533</name>
</gene>
<dbReference type="InterPro" id="IPR012966">
    <property type="entry name" value="AHD"/>
</dbReference>
<dbReference type="Proteomes" id="UP001529510">
    <property type="component" value="Unassembled WGS sequence"/>
</dbReference>
<feature type="non-terminal residue" evidence="3">
    <location>
        <position position="1"/>
    </location>
</feature>
<name>A0ABD0NP57_CIRMR</name>
<evidence type="ECO:0000313" key="4">
    <source>
        <dbReference type="Proteomes" id="UP001529510"/>
    </source>
</evidence>
<evidence type="ECO:0000256" key="1">
    <source>
        <dbReference type="SAM" id="MobiDB-lite"/>
    </source>
</evidence>
<sequence>TDVPPGFDLRVELYSCCVEEEFSMGFSSRRLSRLGSSSSKNSFLRFPQHSPGGDSPVLLPALSVR</sequence>
<proteinExistence type="predicted"/>
<organism evidence="3 4">
    <name type="scientific">Cirrhinus mrigala</name>
    <name type="common">Mrigala</name>
    <dbReference type="NCBI Taxonomy" id="683832"/>
    <lineage>
        <taxon>Eukaryota</taxon>
        <taxon>Metazoa</taxon>
        <taxon>Chordata</taxon>
        <taxon>Craniata</taxon>
        <taxon>Vertebrata</taxon>
        <taxon>Euteleostomi</taxon>
        <taxon>Actinopterygii</taxon>
        <taxon>Neopterygii</taxon>
        <taxon>Teleostei</taxon>
        <taxon>Ostariophysi</taxon>
        <taxon>Cypriniformes</taxon>
        <taxon>Cyprinidae</taxon>
        <taxon>Labeoninae</taxon>
        <taxon>Labeonini</taxon>
        <taxon>Cirrhinus</taxon>
    </lineage>
</organism>
<accession>A0ABD0NP57</accession>
<reference evidence="3 4" key="1">
    <citation type="submission" date="2024-05" db="EMBL/GenBank/DDBJ databases">
        <title>Genome sequencing and assembly of Indian major carp, Cirrhinus mrigala (Hamilton, 1822).</title>
        <authorList>
            <person name="Mohindra V."/>
            <person name="Chowdhury L.M."/>
            <person name="Lal K."/>
            <person name="Jena J.K."/>
        </authorList>
    </citation>
    <scope>NUCLEOTIDE SEQUENCE [LARGE SCALE GENOMIC DNA]</scope>
    <source>
        <strain evidence="3">CM1030</strain>
        <tissue evidence="3">Blood</tissue>
    </source>
</reference>
<dbReference type="Pfam" id="PF08174">
    <property type="entry name" value="Anillin"/>
    <property type="match status" value="1"/>
</dbReference>
<feature type="region of interest" description="Disordered" evidence="1">
    <location>
        <begin position="44"/>
        <end position="65"/>
    </location>
</feature>
<protein>
    <recommendedName>
        <fullName evidence="2">Anillin homology domain-containing protein</fullName>
    </recommendedName>
</protein>
<evidence type="ECO:0000259" key="2">
    <source>
        <dbReference type="Pfam" id="PF08174"/>
    </source>
</evidence>
<dbReference type="AlphaFoldDB" id="A0ABD0NP57"/>
<feature type="domain" description="Anillin homology" evidence="2">
    <location>
        <begin position="2"/>
        <end position="53"/>
    </location>
</feature>
<keyword evidence="4" id="KW-1185">Reference proteome</keyword>
<dbReference type="EMBL" id="JAMKFB020000021">
    <property type="protein sequence ID" value="KAL0163137.1"/>
    <property type="molecule type" value="Genomic_DNA"/>
</dbReference>